<keyword evidence="2" id="KW-1185">Reference proteome</keyword>
<dbReference type="PANTHER" id="PTHR30087">
    <property type="entry name" value="INNER MEMBRANE PROTEIN"/>
    <property type="match status" value="1"/>
</dbReference>
<comment type="caution">
    <text evidence="1">The sequence shown here is derived from an EMBL/GenBank/DDBJ whole genome shotgun (WGS) entry which is preliminary data.</text>
</comment>
<name>A0A6N7VVT1_9FIRM</name>
<dbReference type="AlphaFoldDB" id="A0A6N7VVT1"/>
<dbReference type="InterPro" id="IPR007553">
    <property type="entry name" value="2-thiour_desulf"/>
</dbReference>
<organism evidence="1 2">
    <name type="scientific">Anaerococcus porci</name>
    <dbReference type="NCBI Taxonomy" id="2652269"/>
    <lineage>
        <taxon>Bacteria</taxon>
        <taxon>Bacillati</taxon>
        <taxon>Bacillota</taxon>
        <taxon>Tissierellia</taxon>
        <taxon>Tissierellales</taxon>
        <taxon>Peptoniphilaceae</taxon>
        <taxon>Anaerococcus</taxon>
    </lineage>
</organism>
<evidence type="ECO:0000313" key="1">
    <source>
        <dbReference type="EMBL" id="MSS78134.1"/>
    </source>
</evidence>
<proteinExistence type="predicted"/>
<reference evidence="1 2" key="1">
    <citation type="submission" date="2019-08" db="EMBL/GenBank/DDBJ databases">
        <title>In-depth cultivation of the pig gut microbiome towards novel bacterial diversity and tailored functional studies.</title>
        <authorList>
            <person name="Wylensek D."/>
            <person name="Hitch T.C.A."/>
            <person name="Clavel T."/>
        </authorList>
    </citation>
    <scope>NUCLEOTIDE SEQUENCE [LARGE SCALE GENOMIC DNA]</scope>
    <source>
        <strain evidence="1 2">WCA-380-WT-2B</strain>
    </source>
</reference>
<evidence type="ECO:0000313" key="2">
    <source>
        <dbReference type="Proteomes" id="UP000441925"/>
    </source>
</evidence>
<protein>
    <submittedName>
        <fullName evidence="1">DUF523 domain-containing protein</fullName>
    </submittedName>
</protein>
<dbReference type="Pfam" id="PF04463">
    <property type="entry name" value="2-thiour_desulf"/>
    <property type="match status" value="1"/>
</dbReference>
<accession>A0A6N7VVT1</accession>
<dbReference type="EMBL" id="VULQ01000007">
    <property type="protein sequence ID" value="MSS78134.1"/>
    <property type="molecule type" value="Genomic_DNA"/>
</dbReference>
<dbReference type="RefSeq" id="WP_154540965.1">
    <property type="nucleotide sequence ID" value="NZ_VULQ01000007.1"/>
</dbReference>
<dbReference type="PANTHER" id="PTHR30087:SF1">
    <property type="entry name" value="HYPOTHETICAL CYTOSOLIC PROTEIN"/>
    <property type="match status" value="1"/>
</dbReference>
<dbReference type="Proteomes" id="UP000441925">
    <property type="component" value="Unassembled WGS sequence"/>
</dbReference>
<gene>
    <name evidence="1" type="ORF">FYJ26_06940</name>
</gene>
<sequence length="153" mass="17061">MNVLVSKCLLGCKCRYDGDDNKIKEINQIRKNNPSLNFIGICPEVEGGMEIPRKPCEIKNKKVINEDGVDKTLFFKKGAEISKKKALKNNVKVALLKAKSPSCGKDYIYDGSFSKKLIKGDGITCQALKECGIIIFNEKEIDEFSSYIIGNFS</sequence>